<feature type="transmembrane region" description="Helical" evidence="5">
    <location>
        <begin position="133"/>
        <end position="151"/>
    </location>
</feature>
<gene>
    <name evidence="6" type="ORF">NEZAVI_LOCUS12762</name>
</gene>
<evidence type="ECO:0000256" key="4">
    <source>
        <dbReference type="ARBA" id="ARBA00023136"/>
    </source>
</evidence>
<dbReference type="GO" id="GO:0043066">
    <property type="term" value="P:negative regulation of apoptotic process"/>
    <property type="evidence" value="ECO:0007669"/>
    <property type="project" value="TreeGrafter"/>
</dbReference>
<evidence type="ECO:0000256" key="3">
    <source>
        <dbReference type="ARBA" id="ARBA00022989"/>
    </source>
</evidence>
<organism evidence="6 7">
    <name type="scientific">Nezara viridula</name>
    <name type="common">Southern green stink bug</name>
    <name type="synonym">Cimex viridulus</name>
    <dbReference type="NCBI Taxonomy" id="85310"/>
    <lineage>
        <taxon>Eukaryota</taxon>
        <taxon>Metazoa</taxon>
        <taxon>Ecdysozoa</taxon>
        <taxon>Arthropoda</taxon>
        <taxon>Hexapoda</taxon>
        <taxon>Insecta</taxon>
        <taxon>Pterygota</taxon>
        <taxon>Neoptera</taxon>
        <taxon>Paraneoptera</taxon>
        <taxon>Hemiptera</taxon>
        <taxon>Heteroptera</taxon>
        <taxon>Panheteroptera</taxon>
        <taxon>Pentatomomorpha</taxon>
        <taxon>Pentatomoidea</taxon>
        <taxon>Pentatomidae</taxon>
        <taxon>Pentatominae</taxon>
        <taxon>Nezara</taxon>
    </lineage>
</organism>
<feature type="transmembrane region" description="Helical" evidence="5">
    <location>
        <begin position="163"/>
        <end position="182"/>
    </location>
</feature>
<dbReference type="GO" id="GO:0016020">
    <property type="term" value="C:membrane"/>
    <property type="evidence" value="ECO:0007669"/>
    <property type="project" value="UniProtKB-SubCell"/>
</dbReference>
<evidence type="ECO:0000256" key="5">
    <source>
        <dbReference type="RuleBase" id="RU004379"/>
    </source>
</evidence>
<evidence type="ECO:0000256" key="1">
    <source>
        <dbReference type="ARBA" id="ARBA00004141"/>
    </source>
</evidence>
<dbReference type="EMBL" id="OV725082">
    <property type="protein sequence ID" value="CAH1404332.1"/>
    <property type="molecule type" value="Genomic_DNA"/>
</dbReference>
<dbReference type="PANTHER" id="PTHR23291">
    <property type="entry name" value="BAX INHIBITOR-RELATED"/>
    <property type="match status" value="1"/>
</dbReference>
<keyword evidence="4 5" id="KW-0472">Membrane</keyword>
<evidence type="ECO:0000256" key="2">
    <source>
        <dbReference type="ARBA" id="ARBA00022692"/>
    </source>
</evidence>
<dbReference type="InterPro" id="IPR006214">
    <property type="entry name" value="Bax_inhibitor_1-related"/>
</dbReference>
<comment type="subcellular location">
    <subcellularLocation>
        <location evidence="1">Membrane</location>
        <topology evidence="1">Multi-pass membrane protein</topology>
    </subcellularLocation>
</comment>
<reference evidence="6" key="1">
    <citation type="submission" date="2022-01" db="EMBL/GenBank/DDBJ databases">
        <authorList>
            <person name="King R."/>
        </authorList>
    </citation>
    <scope>NUCLEOTIDE SEQUENCE</scope>
</reference>
<feature type="transmembrane region" description="Helical" evidence="5">
    <location>
        <begin position="79"/>
        <end position="97"/>
    </location>
</feature>
<keyword evidence="3 5" id="KW-1133">Transmembrane helix</keyword>
<proteinExistence type="inferred from homology"/>
<sequence>MSTVPLILEDVEMGGKEDDGIEDDFAYRNNVMHASVKIRLGFIRKVYSLVFMQLLVTTIIGFTLMFWQNGRSFVHENDWLLMVAFFGSMVTLIALHIKRKDTPTNYILLSIFTVVQAYSVGVVVTFFEGIVVLQALLLTVTVLGGLTLYTFQTKRDFSSLGVFLFAGLCVLLVAGIIRIFFINTVFEIIISVFGALLFSLFIVYDTQNIMQRVSPEEYIIATIELYLDILNLFLYILRALDATRRG</sequence>
<evidence type="ECO:0000313" key="6">
    <source>
        <dbReference type="EMBL" id="CAH1404332.1"/>
    </source>
</evidence>
<accession>A0A9P0HMA8</accession>
<dbReference type="Pfam" id="PF01027">
    <property type="entry name" value="Bax1-I"/>
    <property type="match status" value="1"/>
</dbReference>
<dbReference type="AlphaFoldDB" id="A0A9P0HMA8"/>
<protein>
    <submittedName>
        <fullName evidence="6">Uncharacterized protein</fullName>
    </submittedName>
</protein>
<feature type="transmembrane region" description="Helical" evidence="5">
    <location>
        <begin position="46"/>
        <end position="67"/>
    </location>
</feature>
<feature type="transmembrane region" description="Helical" evidence="5">
    <location>
        <begin position="106"/>
        <end position="127"/>
    </location>
</feature>
<evidence type="ECO:0000313" key="7">
    <source>
        <dbReference type="Proteomes" id="UP001152798"/>
    </source>
</evidence>
<feature type="transmembrane region" description="Helical" evidence="5">
    <location>
        <begin position="188"/>
        <end position="206"/>
    </location>
</feature>
<dbReference type="PANTHER" id="PTHR23291:SF50">
    <property type="entry name" value="PROTEIN LIFEGUARD 4"/>
    <property type="match status" value="1"/>
</dbReference>
<keyword evidence="2 5" id="KW-0812">Transmembrane</keyword>
<dbReference type="OrthoDB" id="7933078at2759"/>
<dbReference type="Proteomes" id="UP001152798">
    <property type="component" value="Chromosome 6"/>
</dbReference>
<name>A0A9P0HMA8_NEZVI</name>
<keyword evidence="7" id="KW-1185">Reference proteome</keyword>
<comment type="similarity">
    <text evidence="5">Belongs to the BI1 family.</text>
</comment>